<dbReference type="Gene3D" id="3.40.50.10540">
    <property type="entry name" value="Crotonobetainyl-coa:carnitine coa-transferase, domain 1"/>
    <property type="match status" value="1"/>
</dbReference>
<accession>A0A381NXF2</accession>
<dbReference type="InterPro" id="IPR023606">
    <property type="entry name" value="CoA-Trfase_III_dom_1_sf"/>
</dbReference>
<reference evidence="3" key="1">
    <citation type="submission" date="2018-05" db="EMBL/GenBank/DDBJ databases">
        <authorList>
            <person name="Lanie J.A."/>
            <person name="Ng W.-L."/>
            <person name="Kazmierczak K.M."/>
            <person name="Andrzejewski T.M."/>
            <person name="Davidsen T.M."/>
            <person name="Wayne K.J."/>
            <person name="Tettelin H."/>
            <person name="Glass J.I."/>
            <person name="Rusch D."/>
            <person name="Podicherti R."/>
            <person name="Tsui H.-C.T."/>
            <person name="Winkler M.E."/>
        </authorList>
    </citation>
    <scope>NUCLEOTIDE SEQUENCE</scope>
</reference>
<dbReference type="InterPro" id="IPR003673">
    <property type="entry name" value="CoA-Trfase_fam_III"/>
</dbReference>
<evidence type="ECO:0000256" key="2">
    <source>
        <dbReference type="SAM" id="MobiDB-lite"/>
    </source>
</evidence>
<feature type="non-terminal residue" evidence="3">
    <location>
        <position position="1"/>
    </location>
</feature>
<evidence type="ECO:0000256" key="1">
    <source>
        <dbReference type="ARBA" id="ARBA00022679"/>
    </source>
</evidence>
<dbReference type="AlphaFoldDB" id="A0A381NXF2"/>
<organism evidence="3">
    <name type="scientific">marine metagenome</name>
    <dbReference type="NCBI Taxonomy" id="408172"/>
    <lineage>
        <taxon>unclassified sequences</taxon>
        <taxon>metagenomes</taxon>
        <taxon>ecological metagenomes</taxon>
    </lineage>
</organism>
<proteinExistence type="predicted"/>
<dbReference type="Pfam" id="PF02515">
    <property type="entry name" value="CoA_transf_3"/>
    <property type="match status" value="1"/>
</dbReference>
<evidence type="ECO:0000313" key="3">
    <source>
        <dbReference type="EMBL" id="SUZ59250.1"/>
    </source>
</evidence>
<dbReference type="InterPro" id="IPR050509">
    <property type="entry name" value="CoA-transferase_III"/>
</dbReference>
<dbReference type="InterPro" id="IPR044855">
    <property type="entry name" value="CoA-Trfase_III_dom3_sf"/>
</dbReference>
<sequence>VTVSDLPLADLRVVDISTIFAGPHCARYLADFGADVAKVERPSGDSSRNIGWRAADGETLWWKLANRGKRAITLDLKNSEDLATLKRMLTVADVLVENFRPGKLEALGLVPDELFETNPKLTITRLTGFGQTGPYRDRPGFATLAEAMSGFASMNGEADGAPLLPPIALTDELAGLAAAFATMVAVHAGGGQTVDVNLLETIMQIMGPLISAWHTEGYLQPRLGSGIAYSVPRGTYQASDGGWIAVSTSSDSVAQRVMEIIGVADDERFQTFDGRIENREEVDRLMAEWVSQRTLNQALEAFETAEAAAAPVLDVGQLSSDPHVASRGALVEVNGLVMQGLVASLSRTPGQVRWVGRPLGADNETTPGSDAGWFEN</sequence>
<protein>
    <recommendedName>
        <fullName evidence="4">CoA transferase</fullName>
    </recommendedName>
</protein>
<dbReference type="PANTHER" id="PTHR48228">
    <property type="entry name" value="SUCCINYL-COA--D-CITRAMALATE COA-TRANSFERASE"/>
    <property type="match status" value="1"/>
</dbReference>
<dbReference type="PANTHER" id="PTHR48228:SF6">
    <property type="entry name" value="L-CARNITINE COA-TRANSFERASE"/>
    <property type="match status" value="1"/>
</dbReference>
<dbReference type="GO" id="GO:0016740">
    <property type="term" value="F:transferase activity"/>
    <property type="evidence" value="ECO:0007669"/>
    <property type="project" value="UniProtKB-KW"/>
</dbReference>
<feature type="region of interest" description="Disordered" evidence="2">
    <location>
        <begin position="356"/>
        <end position="376"/>
    </location>
</feature>
<dbReference type="SUPFAM" id="SSF89796">
    <property type="entry name" value="CoA-transferase family III (CaiB/BaiF)"/>
    <property type="match status" value="1"/>
</dbReference>
<evidence type="ECO:0008006" key="4">
    <source>
        <dbReference type="Google" id="ProtNLM"/>
    </source>
</evidence>
<dbReference type="EMBL" id="UINC01000666">
    <property type="protein sequence ID" value="SUZ59250.1"/>
    <property type="molecule type" value="Genomic_DNA"/>
</dbReference>
<gene>
    <name evidence="3" type="ORF">METZ01_LOCUS12104</name>
</gene>
<dbReference type="Gene3D" id="3.30.1540.10">
    <property type="entry name" value="formyl-coa transferase, domain 3"/>
    <property type="match status" value="1"/>
</dbReference>
<keyword evidence="1" id="KW-0808">Transferase</keyword>
<name>A0A381NXF2_9ZZZZ</name>